<dbReference type="InterPro" id="IPR035969">
    <property type="entry name" value="Rab-GAP_TBC_sf"/>
</dbReference>
<accession>A0A9W9Y8Y9</accession>
<evidence type="ECO:0000313" key="3">
    <source>
        <dbReference type="EMBL" id="KAJ7325682.1"/>
    </source>
</evidence>
<keyword evidence="4" id="KW-1185">Reference proteome</keyword>
<dbReference type="Pfam" id="PF00566">
    <property type="entry name" value="RabGAP-TBC"/>
    <property type="match status" value="1"/>
</dbReference>
<dbReference type="Proteomes" id="UP001163046">
    <property type="component" value="Unassembled WGS sequence"/>
</dbReference>
<evidence type="ECO:0000256" key="1">
    <source>
        <dbReference type="SAM" id="MobiDB-lite"/>
    </source>
</evidence>
<dbReference type="SUPFAM" id="SSF47923">
    <property type="entry name" value="Ypt/Rab-GAP domain of gyp1p"/>
    <property type="match status" value="1"/>
</dbReference>
<dbReference type="EMBL" id="MU827806">
    <property type="protein sequence ID" value="KAJ7325682.1"/>
    <property type="molecule type" value="Genomic_DNA"/>
</dbReference>
<reference evidence="3" key="1">
    <citation type="submission" date="2023-01" db="EMBL/GenBank/DDBJ databases">
        <title>Genome assembly of the deep-sea coral Lophelia pertusa.</title>
        <authorList>
            <person name="Herrera S."/>
            <person name="Cordes E."/>
        </authorList>
    </citation>
    <scope>NUCLEOTIDE SEQUENCE</scope>
    <source>
        <strain evidence="3">USNM1676648</strain>
        <tissue evidence="3">Polyp</tissue>
    </source>
</reference>
<sequence>MSHYVPQGILSLCVLFENLLQTHEPALFYHLKEVGAHPLRLAFNWIIYAFAGYLDTEQLLLLWDRIFAYDSMELLAVFAMAILSYRRTNLLEVTNLQAAQTVLTDLSTLKHSCITTIRVVPQALREDFVALAMRSLPTSSAVASSSQNAFHPIPPAFTSTYNKEYTEYELHVSTHRDSQKSTPRTGPIFSVHQGKPRLRVPFGSSSGNRNNNPHPHNMEQVFSHPAKILPLQETDQETVA</sequence>
<feature type="region of interest" description="Disordered" evidence="1">
    <location>
        <begin position="174"/>
        <end position="219"/>
    </location>
</feature>
<comment type="caution">
    <text evidence="3">The sequence shown here is derived from an EMBL/GenBank/DDBJ whole genome shotgun (WGS) entry which is preliminary data.</text>
</comment>
<protein>
    <recommendedName>
        <fullName evidence="2">Rab-GAP TBC domain-containing protein</fullName>
    </recommendedName>
</protein>
<evidence type="ECO:0000259" key="2">
    <source>
        <dbReference type="PROSITE" id="PS50086"/>
    </source>
</evidence>
<dbReference type="PANTHER" id="PTHR16110">
    <property type="entry name" value="TBC1 DOMAIN FAMILY MEMBER 19"/>
    <property type="match status" value="1"/>
</dbReference>
<feature type="compositionally biased region" description="Polar residues" evidence="1">
    <location>
        <begin position="203"/>
        <end position="214"/>
    </location>
</feature>
<dbReference type="PROSITE" id="PS50086">
    <property type="entry name" value="TBC_RABGAP"/>
    <property type="match status" value="1"/>
</dbReference>
<dbReference type="Gene3D" id="1.10.472.80">
    <property type="entry name" value="Ypt/Rab-GAP domain of gyp1p, domain 3"/>
    <property type="match status" value="1"/>
</dbReference>
<dbReference type="PANTHER" id="PTHR16110:SF1">
    <property type="entry name" value="TBC1 DOMAIN FAMILY MEMBER 19"/>
    <property type="match status" value="1"/>
</dbReference>
<dbReference type="AlphaFoldDB" id="A0A9W9Y8Y9"/>
<gene>
    <name evidence="3" type="ORF">OS493_029108</name>
</gene>
<feature type="domain" description="Rab-GAP TBC" evidence="2">
    <location>
        <begin position="1"/>
        <end position="70"/>
    </location>
</feature>
<name>A0A9W9Y8Y9_9CNID</name>
<proteinExistence type="predicted"/>
<organism evidence="3 4">
    <name type="scientific">Desmophyllum pertusum</name>
    <dbReference type="NCBI Taxonomy" id="174260"/>
    <lineage>
        <taxon>Eukaryota</taxon>
        <taxon>Metazoa</taxon>
        <taxon>Cnidaria</taxon>
        <taxon>Anthozoa</taxon>
        <taxon>Hexacorallia</taxon>
        <taxon>Scleractinia</taxon>
        <taxon>Caryophylliina</taxon>
        <taxon>Caryophylliidae</taxon>
        <taxon>Desmophyllum</taxon>
    </lineage>
</organism>
<evidence type="ECO:0000313" key="4">
    <source>
        <dbReference type="Proteomes" id="UP001163046"/>
    </source>
</evidence>
<dbReference type="InterPro" id="IPR042507">
    <property type="entry name" value="TBC1D19"/>
</dbReference>
<dbReference type="OrthoDB" id="10249775at2759"/>
<dbReference type="InterPro" id="IPR000195">
    <property type="entry name" value="Rab-GAP-TBC_dom"/>
</dbReference>